<name>A0A538SBS7_UNCEI</name>
<evidence type="ECO:0000256" key="2">
    <source>
        <dbReference type="ARBA" id="ARBA00022801"/>
    </source>
</evidence>
<proteinExistence type="inferred from homology"/>
<dbReference type="PANTHER" id="PTHR30023:SF0">
    <property type="entry name" value="PENICILLIN-SENSITIVE CARBOXYPEPTIDASE A"/>
    <property type="match status" value="1"/>
</dbReference>
<evidence type="ECO:0000256" key="3">
    <source>
        <dbReference type="SAM" id="MobiDB-lite"/>
    </source>
</evidence>
<dbReference type="SUPFAM" id="SSF56601">
    <property type="entry name" value="beta-lactamase/transpeptidase-like"/>
    <property type="match status" value="1"/>
</dbReference>
<keyword evidence="4" id="KW-0645">Protease</keyword>
<dbReference type="Gene3D" id="3.40.710.10">
    <property type="entry name" value="DD-peptidase/beta-lactamase superfamily"/>
    <property type="match status" value="2"/>
</dbReference>
<dbReference type="GO" id="GO:0000270">
    <property type="term" value="P:peptidoglycan metabolic process"/>
    <property type="evidence" value="ECO:0007669"/>
    <property type="project" value="TreeGrafter"/>
</dbReference>
<dbReference type="AlphaFoldDB" id="A0A538SBS7"/>
<feature type="region of interest" description="Disordered" evidence="3">
    <location>
        <begin position="1"/>
        <end position="38"/>
    </location>
</feature>
<gene>
    <name evidence="4" type="primary">dacB</name>
    <name evidence="4" type="ORF">E6K71_06560</name>
</gene>
<keyword evidence="2 4" id="KW-0378">Hydrolase</keyword>
<keyword evidence="4" id="KW-0121">Carboxypeptidase</keyword>
<dbReference type="EMBL" id="VBOR01000065">
    <property type="protein sequence ID" value="TMQ48833.1"/>
    <property type="molecule type" value="Genomic_DNA"/>
</dbReference>
<evidence type="ECO:0000313" key="5">
    <source>
        <dbReference type="Proteomes" id="UP000316292"/>
    </source>
</evidence>
<accession>A0A538SBS7</accession>
<dbReference type="PRINTS" id="PR00922">
    <property type="entry name" value="DADACBPTASE3"/>
</dbReference>
<evidence type="ECO:0000256" key="1">
    <source>
        <dbReference type="ARBA" id="ARBA00006096"/>
    </source>
</evidence>
<dbReference type="GO" id="GO:0006508">
    <property type="term" value="P:proteolysis"/>
    <property type="evidence" value="ECO:0007669"/>
    <property type="project" value="InterPro"/>
</dbReference>
<dbReference type="GO" id="GO:0009002">
    <property type="term" value="F:serine-type D-Ala-D-Ala carboxypeptidase activity"/>
    <property type="evidence" value="ECO:0007669"/>
    <property type="project" value="UniProtKB-EC"/>
</dbReference>
<dbReference type="InterPro" id="IPR012338">
    <property type="entry name" value="Beta-lactam/transpept-like"/>
</dbReference>
<dbReference type="Pfam" id="PF02113">
    <property type="entry name" value="Peptidase_S13"/>
    <property type="match status" value="1"/>
</dbReference>
<reference evidence="4 5" key="1">
    <citation type="journal article" date="2019" name="Nat. Microbiol.">
        <title>Mediterranean grassland soil C-N compound turnover is dependent on rainfall and depth, and is mediated by genomically divergent microorganisms.</title>
        <authorList>
            <person name="Diamond S."/>
            <person name="Andeer P.F."/>
            <person name="Li Z."/>
            <person name="Crits-Christoph A."/>
            <person name="Burstein D."/>
            <person name="Anantharaman K."/>
            <person name="Lane K.R."/>
            <person name="Thomas B.C."/>
            <person name="Pan C."/>
            <person name="Northen T.R."/>
            <person name="Banfield J.F."/>
        </authorList>
    </citation>
    <scope>NUCLEOTIDE SEQUENCE [LARGE SCALE GENOMIC DNA]</scope>
    <source>
        <strain evidence="4">WS_1</strain>
    </source>
</reference>
<dbReference type="Proteomes" id="UP000316292">
    <property type="component" value="Unassembled WGS sequence"/>
</dbReference>
<comment type="caution">
    <text evidence="4">The sequence shown here is derived from an EMBL/GenBank/DDBJ whole genome shotgun (WGS) entry which is preliminary data.</text>
</comment>
<sequence>MGRDARRPVLQRQSAGLAQDRVLSGSPDSSGLRGGSSIRPGSLRRRAVRGRLLAGILLVLVGRGVAPGCAEASGCCTASGWLADSLSFLGADNGTRSHVGILAVSLDRGDTLLSLNPDARFIPASNMKLFVSGAFLLQTRPQGRAVTEIAASGRLQKKHGGREQELKGDLILRASGWPDVYQLLQPGSRGLLDSLAFLLHEGGLRKFEGTLWIDGTVFAPEAYGPGWAIDDLPFSYGAPLNAVLANGNSATLNATATAKAVSLSLDPPETPLRIAARVSVAEPGAMPVLSITREPGSHILRVTGRIPRGGSAKRQVSVPDPDSTAGLFLLGAMRRAGIEVRARIASIPAGGTAPGPAVTLAKLESPPALDVVSMVDAYSLNAETEALLRHLDPAPVGKSAAPALRRLVAYLAEAGIDTLDVSFVDGSGLSPLNLATARSFVRWLEYLDRAPALGGIFRQSLAAPGAVGTLEKRFGDLAATAGLRAKTGTLTNVSALSGYLTTQGGEKVVFSILSNGNRGSGSAARAAEERIVGILSRFTRERTPPQGEGPTRMVPR</sequence>
<dbReference type="NCBIfam" id="TIGR00666">
    <property type="entry name" value="PBP4"/>
    <property type="match status" value="1"/>
</dbReference>
<evidence type="ECO:0000313" key="4">
    <source>
        <dbReference type="EMBL" id="TMQ48833.1"/>
    </source>
</evidence>
<dbReference type="PANTHER" id="PTHR30023">
    <property type="entry name" value="D-ALANYL-D-ALANINE CARBOXYPEPTIDASE"/>
    <property type="match status" value="1"/>
</dbReference>
<organism evidence="4 5">
    <name type="scientific">Eiseniibacteriota bacterium</name>
    <dbReference type="NCBI Taxonomy" id="2212470"/>
    <lineage>
        <taxon>Bacteria</taxon>
        <taxon>Candidatus Eiseniibacteriota</taxon>
    </lineage>
</organism>
<comment type="similarity">
    <text evidence="1">Belongs to the peptidase S13 family.</text>
</comment>
<dbReference type="EC" id="3.4.16.4" evidence="4"/>
<protein>
    <submittedName>
        <fullName evidence="4">D-alanyl-D-alanine carboxypeptidase/D-alanyl-D-alanine-endopeptidase</fullName>
        <ecNumber evidence="4">3.4.16.4</ecNumber>
    </submittedName>
</protein>
<dbReference type="InterPro" id="IPR000667">
    <property type="entry name" value="Peptidase_S13"/>
</dbReference>